<dbReference type="EMBL" id="ML991840">
    <property type="protein sequence ID" value="KAF2230524.1"/>
    <property type="molecule type" value="Genomic_DNA"/>
</dbReference>
<sequence length="2611" mass="293824">MVVGMRGRGVKPINKIVKIKKHSTPSSKKHHFESFTQRIAKLSINPVRRARRYDLDETEHQAVNSYFRSSLQEWQDLNLTENFTLFARVVQPLCESLPQILHHQDRIVDTLVTYLEKGDALSLQPLLSLVAHLAHDLGTKFEKHFGRIFTVISRIASAQNQNIEVVEWSFNCLAWLFKYLSKLLVPDLRPLFDLAAPLLGKERQKPFVARFAAEAMSFLIREAARIYERDLRPLDLIVSHALEDLIATAESGDATLYSQGLMTLFAGSVNGVQKGLYPNATSTIRCLAQHTVHLSRPDDALSYSPDEVLLGVLTSVSHHANDESFHTVMELLLGDLDADLRSDAVHRSLLAEVLFVIVSTRHRKKGLSWSSIVTSFDRLVKCSAGPSLPPETTLKKVMRTFALIISFAPLDCMIPYLHLLDLLSSQPWEEYFLPLCICSAELSVERFQGLLLPHFKRFFLWKWDTYHENLTAILPVLISKSLHSESAFTISSAVQRDILNTFRELQTASQDERISDELLCQCNGYLDLLDVAKFDSDERNIILLSLQRLLERALNDNRTHHITTSMAFAAGRGFSYLVSDPRALQRISTLWTHVCESSSKFKNVPGFMQTVRHIVKQSDTTFDGTLEGSHIEILIESIVDCLQSPSHDLRLAGLELLEAVYTTRLGHGNDIISIALSIERSPLDIQSLRAAAMHTRRLASRYSSDMDPWLQKAIPAYCFGLLHVNLRPLWDDACNALKEMSSTAVGDETIADMALAWIRGGDASAEQDVESSTPTESSPEKQMLSDFEDTEILRLEALFQHATNTVEASYDQLRISLRKRTKPRPTITDRCLPQALRVLNKIPTVAEKRSRAVVPLLLEWVNEKDATESGQVSGSDTIAHARWSREDRKAMLGIFAQFVNPKVLYQSGEAYEALLTLLCNGDAGIQRPALKAILTWKQPSVKRYEEHIMNILEDAKFREELAVFLNVDQEDSELQRKDWNDIMPVVLRLLYGRIISKTGSGSSGNQQAKRKSVFGALARFGPNEITQFLEIALHPIHDLAFVREGHFQDELLDRDLLSQRRQLGLLNLVEDFMKDFGFGLPPFASQIVDAVLYCTVQASRGVLRASTSSDKEQTADELTNFSENVSPRTVRQVGIRCLNLLFEYCSAVGWEPYVAVIFRELVNPRLDKLSIESAQSVSGLFRMFSIWSGALEYAPFLIRYNAQLVKEVSQVLDAPFAKDEVKIFVITDIFAKLVALTNADVSATPSLHIQQQLVRGEILEPNAEIFLTRLAHVLEGSPSKDLLDAAVQAVSRLAPFVTGSSNSRTLVQISVFLLQQPSQRVRPHIKSGVLEILDQFVALVHVSKDDALFISVYETLASFFGFFKDRVGQTPSRPLLCNIFGRLAQIDHELDAVAELCYDLNAMSTTRLDEPDFERRSQAFSIITQDKFQQFTAHQWQPLVYNMLFFIKDEDDAATRKNASYGLRRFVEGAANANPDGVLTGKIETLISAVLLPAIFIGVRDAPELVRTEYLSVLVTLIRRFPRWELISDMQNLLMGDDEEASFFTNVLHIQQHRRLRALRRLGSEAKSDHLQSKNVSKFFIPLIEHFIFDKAENESAHNLTAEAINAVKALVARLEWSQYRAIVQRYLGYLTSRPEEMQKIVIRLLGAVIDTIDSSSSKTSSTAIQEFIVGKIVPPLTEYLHHKDESNVSLRVPVAVTVVKSLKCLPSEGLSSRLPPVLMDTCHILRSRDQGSRDMTRKALAEISTLLGPPYFKFVLVELQSALKRGYQLHVLSFTVHSILVEAIPCFKPGDLDYCVSNIVTVIMDDIFGVTGQEKDAEEYTSRMKEVKSSKSFDSMEMIAKVTTTDHLSKLIQPLQALLLEKLDGKMVRKIDELLRRIGLGVSQNEAVGNRDVLVFCYEIIQEVYKFQSNPHSLQQAGGYKTTRYLNNMNGSAKSGNRGNTSSYAFKLLRFSLDLLRSVLRKHEELKTPANLSGFMPILGDALVGGQEETQTSALRLLSSIIKVPLPDIANNALMYASEAVRIIRQSPSTNTEISQAALQLISAILRERKNTAVKERDLAYLLEALLPDLQEPNRQGVTFNFLRAFLGRNIIITEVYKIMDEVRAIMVKSHMLAIRDSARGAYIQFLMEYPQGKKGFKKQLQFLCHNLEFEYAEGRQSVMDTMLMLLSKTGENPTQDIIGLFFPFLVVRLNDEEDKNCQKTLEALLKKVFERADATNLDTFVKRIKSHLEQDEVLGLKTAAIRIWVLYLDEKRGSAKDVEYFQNQIGTIITDAPGQLEQPTTETVLPSALASTLQLFNVFPTSMLSDDYEAMWGSIISLTSAPTIDIQLLAVQLLGLLFSDFARWNEHDGLGQVPLTGSGGIQLDGEGLRQLTYQSLRTMRTTASHSEVLMDQVVSNLVFLGRCFGANGLPWRSQKTADADSSDAGEVSDVEVFDQRLPQKQQRTTIHWLLNRLSHIIRQNEALGSTPAPKLPSLNLLGSFLNHLSSDTITSNLLVILSPLNHYTDPRITHADSSYTTALRDRAGELLNKVQDKVGEAAYIRAIEEVKGEVREKREVRGKKRVLDKVTEDGIKRSEAAKKRRMVGRKVREKEMRKVRGVVYQGATKRQYG</sequence>
<dbReference type="GO" id="GO:0030686">
    <property type="term" value="C:90S preribosome"/>
    <property type="evidence" value="ECO:0007669"/>
    <property type="project" value="TreeGrafter"/>
</dbReference>
<dbReference type="InterPro" id="IPR016024">
    <property type="entry name" value="ARM-type_fold"/>
</dbReference>
<dbReference type="Proteomes" id="UP000800092">
    <property type="component" value="Unassembled WGS sequence"/>
</dbReference>
<feature type="domain" description="U3 small nucleolar RNA-associated protein 20" evidence="3">
    <location>
        <begin position="1684"/>
        <end position="1902"/>
    </location>
</feature>
<dbReference type="InterPro" id="IPR011989">
    <property type="entry name" value="ARM-like"/>
</dbReference>
<evidence type="ECO:0000256" key="1">
    <source>
        <dbReference type="SAM" id="MobiDB-lite"/>
    </source>
</evidence>
<dbReference type="Pfam" id="PF07539">
    <property type="entry name" value="UTP20_N"/>
    <property type="match status" value="1"/>
</dbReference>
<dbReference type="SUPFAM" id="SSF48371">
    <property type="entry name" value="ARM repeat"/>
    <property type="match status" value="2"/>
</dbReference>
<organism evidence="4 5">
    <name type="scientific">Viridothelium virens</name>
    <name type="common">Speckled blister lichen</name>
    <name type="synonym">Trypethelium virens</name>
    <dbReference type="NCBI Taxonomy" id="1048519"/>
    <lineage>
        <taxon>Eukaryota</taxon>
        <taxon>Fungi</taxon>
        <taxon>Dikarya</taxon>
        <taxon>Ascomycota</taxon>
        <taxon>Pezizomycotina</taxon>
        <taxon>Dothideomycetes</taxon>
        <taxon>Dothideomycetes incertae sedis</taxon>
        <taxon>Trypetheliales</taxon>
        <taxon>Trypetheliaceae</taxon>
        <taxon>Viridothelium</taxon>
    </lineage>
</organism>
<evidence type="ECO:0000313" key="5">
    <source>
        <dbReference type="Proteomes" id="UP000800092"/>
    </source>
</evidence>
<dbReference type="PANTHER" id="PTHR17695">
    <property type="entry name" value="SMALL SUBUNIT PROCESSOME COMPONENT 20 HOMOLOG"/>
    <property type="match status" value="1"/>
</dbReference>
<gene>
    <name evidence="4" type="ORF">EV356DRAFT_579975</name>
</gene>
<accession>A0A6A6GXK0</accession>
<reference evidence="4" key="1">
    <citation type="journal article" date="2020" name="Stud. Mycol.">
        <title>101 Dothideomycetes genomes: a test case for predicting lifestyles and emergence of pathogens.</title>
        <authorList>
            <person name="Haridas S."/>
            <person name="Albert R."/>
            <person name="Binder M."/>
            <person name="Bloem J."/>
            <person name="Labutti K."/>
            <person name="Salamov A."/>
            <person name="Andreopoulos B."/>
            <person name="Baker S."/>
            <person name="Barry K."/>
            <person name="Bills G."/>
            <person name="Bluhm B."/>
            <person name="Cannon C."/>
            <person name="Castanera R."/>
            <person name="Culley D."/>
            <person name="Daum C."/>
            <person name="Ezra D."/>
            <person name="Gonzalez J."/>
            <person name="Henrissat B."/>
            <person name="Kuo A."/>
            <person name="Liang C."/>
            <person name="Lipzen A."/>
            <person name="Lutzoni F."/>
            <person name="Magnuson J."/>
            <person name="Mondo S."/>
            <person name="Nolan M."/>
            <person name="Ohm R."/>
            <person name="Pangilinan J."/>
            <person name="Park H.-J."/>
            <person name="Ramirez L."/>
            <person name="Alfaro M."/>
            <person name="Sun H."/>
            <person name="Tritt A."/>
            <person name="Yoshinaga Y."/>
            <person name="Zwiers L.-H."/>
            <person name="Turgeon B."/>
            <person name="Goodwin S."/>
            <person name="Spatafora J."/>
            <person name="Crous P."/>
            <person name="Grigoriev I."/>
        </authorList>
    </citation>
    <scope>NUCLEOTIDE SEQUENCE</scope>
    <source>
        <strain evidence="4">Tuck. ex Michener</strain>
    </source>
</reference>
<feature type="domain" description="U3 small nucleolar RNA-associated protein 20 N-terminal" evidence="2">
    <location>
        <begin position="882"/>
        <end position="1501"/>
    </location>
</feature>
<dbReference type="InterPro" id="IPR046523">
    <property type="entry name" value="UTP20_dom"/>
</dbReference>
<evidence type="ECO:0000259" key="2">
    <source>
        <dbReference type="Pfam" id="PF07539"/>
    </source>
</evidence>
<evidence type="ECO:0000313" key="4">
    <source>
        <dbReference type="EMBL" id="KAF2230524.1"/>
    </source>
</evidence>
<dbReference type="InterPro" id="IPR011430">
    <property type="entry name" value="UTP20_N"/>
</dbReference>
<proteinExistence type="predicted"/>
<dbReference type="GO" id="GO:0032040">
    <property type="term" value="C:small-subunit processome"/>
    <property type="evidence" value="ECO:0007669"/>
    <property type="project" value="TreeGrafter"/>
</dbReference>
<keyword evidence="5" id="KW-1185">Reference proteome</keyword>
<protein>
    <submittedName>
        <fullName evidence="4">Uncharacterized protein</fullName>
    </submittedName>
</protein>
<dbReference type="PANTHER" id="PTHR17695:SF11">
    <property type="entry name" value="SMALL SUBUNIT PROCESSOME COMPONENT 20 HOMOLOG"/>
    <property type="match status" value="1"/>
</dbReference>
<dbReference type="Gene3D" id="1.25.10.10">
    <property type="entry name" value="Leucine-rich Repeat Variant"/>
    <property type="match status" value="2"/>
</dbReference>
<dbReference type="OrthoDB" id="360653at2759"/>
<evidence type="ECO:0000259" key="3">
    <source>
        <dbReference type="Pfam" id="PF20416"/>
    </source>
</evidence>
<name>A0A6A6GXK0_VIRVR</name>
<dbReference type="InterPro" id="IPR052575">
    <property type="entry name" value="SSU_processome_comp_20"/>
</dbReference>
<dbReference type="Pfam" id="PF20416">
    <property type="entry name" value="UTP20"/>
    <property type="match status" value="1"/>
</dbReference>
<feature type="region of interest" description="Disordered" evidence="1">
    <location>
        <begin position="765"/>
        <end position="784"/>
    </location>
</feature>